<dbReference type="RefSeq" id="WP_059562601.1">
    <property type="nucleotide sequence ID" value="NZ_LOVT01000030.1"/>
</dbReference>
<accession>A0A107SXZ7</accession>
<feature type="transmembrane region" description="Helical" evidence="1">
    <location>
        <begin position="29"/>
        <end position="50"/>
    </location>
</feature>
<gene>
    <name evidence="2" type="ORF">WT44_28855</name>
</gene>
<keyword evidence="1" id="KW-0472">Membrane</keyword>
<comment type="caution">
    <text evidence="2">The sequence shown here is derived from an EMBL/GenBank/DDBJ whole genome shotgun (WGS) entry which is preliminary data.</text>
</comment>
<name>A0A107SXZ7_9BURK</name>
<dbReference type="AlphaFoldDB" id="A0A107SXZ7"/>
<dbReference type="EMBL" id="LPHB01000079">
    <property type="protein sequence ID" value="KWA54068.1"/>
    <property type="molecule type" value="Genomic_DNA"/>
</dbReference>
<sequence>MASTYIRLVAASSVSAAFPAPDRRTGFSALQTAATHFGTTLAFALGAWMLDGHAVIRAGIAPLLWACLVGSLALPAYLWWLRAHA</sequence>
<dbReference type="Proteomes" id="UP000068603">
    <property type="component" value="Unassembled WGS sequence"/>
</dbReference>
<organism evidence="2">
    <name type="scientific">Burkholderia stagnalis</name>
    <dbReference type="NCBI Taxonomy" id="1503054"/>
    <lineage>
        <taxon>Bacteria</taxon>
        <taxon>Pseudomonadati</taxon>
        <taxon>Pseudomonadota</taxon>
        <taxon>Betaproteobacteria</taxon>
        <taxon>Burkholderiales</taxon>
        <taxon>Burkholderiaceae</taxon>
        <taxon>Burkholderia</taxon>
        <taxon>Burkholderia cepacia complex</taxon>
    </lineage>
</organism>
<evidence type="ECO:0000313" key="3">
    <source>
        <dbReference type="Proteomes" id="UP000068603"/>
    </source>
</evidence>
<feature type="transmembrane region" description="Helical" evidence="1">
    <location>
        <begin position="62"/>
        <end position="80"/>
    </location>
</feature>
<evidence type="ECO:0000256" key="1">
    <source>
        <dbReference type="SAM" id="Phobius"/>
    </source>
</evidence>
<keyword evidence="1" id="KW-0812">Transmembrane</keyword>
<reference evidence="2 3" key="1">
    <citation type="submission" date="2015-11" db="EMBL/GenBank/DDBJ databases">
        <title>Expanding the genomic diversity of Burkholderia species for the development of highly accurate diagnostics.</title>
        <authorList>
            <person name="Sahl J."/>
            <person name="Keim P."/>
            <person name="Wagner D."/>
        </authorList>
    </citation>
    <scope>NUCLEOTIDE SEQUENCE [LARGE SCALE GENOMIC DNA]</scope>
    <source>
        <strain evidence="2 3">MSMB1960WGS</strain>
    </source>
</reference>
<proteinExistence type="predicted"/>
<keyword evidence="1" id="KW-1133">Transmembrane helix</keyword>
<evidence type="ECO:0000313" key="2">
    <source>
        <dbReference type="EMBL" id="KWA54068.1"/>
    </source>
</evidence>
<protein>
    <submittedName>
        <fullName evidence="2">Uncharacterized protein</fullName>
    </submittedName>
</protein>